<sequence>MPDRRGPTVETALKAADHRRNLERRRQPDYAPLPLTRDRISRYSTFALTEYSLPPLRSRPSTSQSQHDEFLKAGRSPFVKATFQPTQEERAALWANARRARTADARFALIVGFGGDARSTLSLPALEGLTPLPAKDLWPAHYTEENLRAHRALAERATQPELPLLHEGAAVDAQEPATTESDALMDGLFDFDGAVEEIEAIGRVSEAEVVEVKDADAVDAEQAVEDAVDEDMMEEL</sequence>
<gene>
    <name evidence="2" type="ORF">CLAFUR5_11036</name>
</gene>
<reference evidence="2" key="1">
    <citation type="submission" date="2021-12" db="EMBL/GenBank/DDBJ databases">
        <authorList>
            <person name="Zaccaron A."/>
            <person name="Stergiopoulos I."/>
        </authorList>
    </citation>
    <scope>NUCLEOTIDE SEQUENCE</scope>
    <source>
        <strain evidence="2">Race5_Kim</strain>
    </source>
</reference>
<name>A0A9Q8PF12_PASFU</name>
<organism evidence="2 3">
    <name type="scientific">Passalora fulva</name>
    <name type="common">Tomato leaf mold</name>
    <name type="synonym">Cladosporium fulvum</name>
    <dbReference type="NCBI Taxonomy" id="5499"/>
    <lineage>
        <taxon>Eukaryota</taxon>
        <taxon>Fungi</taxon>
        <taxon>Dikarya</taxon>
        <taxon>Ascomycota</taxon>
        <taxon>Pezizomycotina</taxon>
        <taxon>Dothideomycetes</taxon>
        <taxon>Dothideomycetidae</taxon>
        <taxon>Mycosphaerellales</taxon>
        <taxon>Mycosphaerellaceae</taxon>
        <taxon>Fulvia</taxon>
    </lineage>
</organism>
<evidence type="ECO:0000313" key="3">
    <source>
        <dbReference type="Proteomes" id="UP000756132"/>
    </source>
</evidence>
<evidence type="ECO:0000256" key="1">
    <source>
        <dbReference type="SAM" id="MobiDB-lite"/>
    </source>
</evidence>
<dbReference type="RefSeq" id="XP_047765654.1">
    <property type="nucleotide sequence ID" value="XM_047910184.1"/>
</dbReference>
<dbReference type="GeneID" id="71990914"/>
<keyword evidence="3" id="KW-1185">Reference proteome</keyword>
<accession>A0A9Q8PF12</accession>
<feature type="region of interest" description="Disordered" evidence="1">
    <location>
        <begin position="1"/>
        <end position="34"/>
    </location>
</feature>
<proteinExistence type="predicted"/>
<dbReference type="Proteomes" id="UP000756132">
    <property type="component" value="Chromosome 8"/>
</dbReference>
<reference evidence="2" key="2">
    <citation type="journal article" date="2022" name="Microb. Genom.">
        <title>A chromosome-scale genome assembly of the tomato pathogen Cladosporium fulvum reveals a compartmentalized genome architecture and the presence of a dispensable chromosome.</title>
        <authorList>
            <person name="Zaccaron A.Z."/>
            <person name="Chen L.H."/>
            <person name="Samaras A."/>
            <person name="Stergiopoulos I."/>
        </authorList>
    </citation>
    <scope>NUCLEOTIDE SEQUENCE</scope>
    <source>
        <strain evidence="2">Race5_Kim</strain>
    </source>
</reference>
<evidence type="ECO:0000313" key="2">
    <source>
        <dbReference type="EMBL" id="UJO21288.1"/>
    </source>
</evidence>
<dbReference type="AlphaFoldDB" id="A0A9Q8PF12"/>
<dbReference type="OrthoDB" id="10538790at2759"/>
<protein>
    <submittedName>
        <fullName evidence="2">Uncharacterized protein</fullName>
    </submittedName>
</protein>
<dbReference type="EMBL" id="CP090170">
    <property type="protein sequence ID" value="UJO21288.1"/>
    <property type="molecule type" value="Genomic_DNA"/>
</dbReference>
<dbReference type="KEGG" id="ffu:CLAFUR5_11036"/>
<feature type="compositionally biased region" description="Basic and acidic residues" evidence="1">
    <location>
        <begin position="15"/>
        <end position="28"/>
    </location>
</feature>
<dbReference type="OMA" id="HEYFPRP"/>